<dbReference type="EMBL" id="KN847318">
    <property type="protein sequence ID" value="KIW58052.1"/>
    <property type="molecule type" value="Genomic_DNA"/>
</dbReference>
<evidence type="ECO:0000313" key="2">
    <source>
        <dbReference type="Proteomes" id="UP000054342"/>
    </source>
</evidence>
<evidence type="ECO:0000313" key="1">
    <source>
        <dbReference type="EMBL" id="KIW58052.1"/>
    </source>
</evidence>
<gene>
    <name evidence="1" type="ORF">PV05_02602</name>
</gene>
<dbReference type="RefSeq" id="XP_013318636.1">
    <property type="nucleotide sequence ID" value="XM_013463182.1"/>
</dbReference>
<dbReference type="Proteomes" id="UP000054342">
    <property type="component" value="Unassembled WGS sequence"/>
</dbReference>
<name>A0A0D2D6X7_9EURO</name>
<sequence>MMGKATHSAPRYAHPGPFLMVTNPDRVWSSVLLLSRLHCPYFERVHTWRWVGQQRQHQRRQQTLIAADSEEAIRSLSSSFINKMNSTDQVLALPAHCTDTTYIRTLLCSEVTEERYCDALSACSACRLQYSPSHWPRFNFRITVNRKRD</sequence>
<dbReference type="GeneID" id="25324510"/>
<organism evidence="1 2">
    <name type="scientific">Exophiala xenobiotica</name>
    <dbReference type="NCBI Taxonomy" id="348802"/>
    <lineage>
        <taxon>Eukaryota</taxon>
        <taxon>Fungi</taxon>
        <taxon>Dikarya</taxon>
        <taxon>Ascomycota</taxon>
        <taxon>Pezizomycotina</taxon>
        <taxon>Eurotiomycetes</taxon>
        <taxon>Chaetothyriomycetidae</taxon>
        <taxon>Chaetothyriales</taxon>
        <taxon>Herpotrichiellaceae</taxon>
        <taxon>Exophiala</taxon>
    </lineage>
</organism>
<dbReference type="AlphaFoldDB" id="A0A0D2D6X7"/>
<proteinExistence type="predicted"/>
<dbReference type="HOGENOM" id="CLU_1749655_0_0_1"/>
<accession>A0A0D2D6X7</accession>
<protein>
    <submittedName>
        <fullName evidence="1">Uncharacterized protein</fullName>
    </submittedName>
</protein>
<reference evidence="1 2" key="1">
    <citation type="submission" date="2015-01" db="EMBL/GenBank/DDBJ databases">
        <title>The Genome Sequence of Exophiala xenobiotica CBS118157.</title>
        <authorList>
            <consortium name="The Broad Institute Genomics Platform"/>
            <person name="Cuomo C."/>
            <person name="de Hoog S."/>
            <person name="Gorbushina A."/>
            <person name="Stielow B."/>
            <person name="Teixiera M."/>
            <person name="Abouelleil A."/>
            <person name="Chapman S.B."/>
            <person name="Priest M."/>
            <person name="Young S.K."/>
            <person name="Wortman J."/>
            <person name="Nusbaum C."/>
            <person name="Birren B."/>
        </authorList>
    </citation>
    <scope>NUCLEOTIDE SEQUENCE [LARGE SCALE GENOMIC DNA]</scope>
    <source>
        <strain evidence="1 2">CBS 118157</strain>
    </source>
</reference>
<keyword evidence="2" id="KW-1185">Reference proteome</keyword>